<keyword evidence="2" id="KW-1185">Reference proteome</keyword>
<sequence length="95" mass="10180">MIRVEGTVTWHNRTATLTGNVINGHGQSATAFFRAYAGSTKIDQTTRTASGVSTTPFSFVIGDPNLVGGVNKITISIQHYADLLVPGETETELRD</sequence>
<dbReference type="RefSeq" id="WP_065914346.1">
    <property type="nucleotide sequence ID" value="NZ_CP016793.1"/>
</dbReference>
<dbReference type="KEGG" id="led:BBK82_07445"/>
<dbReference type="OrthoDB" id="3634440at2"/>
<organism evidence="1 2">
    <name type="scientific">Lentzea guizhouensis</name>
    <dbReference type="NCBI Taxonomy" id="1586287"/>
    <lineage>
        <taxon>Bacteria</taxon>
        <taxon>Bacillati</taxon>
        <taxon>Actinomycetota</taxon>
        <taxon>Actinomycetes</taxon>
        <taxon>Pseudonocardiales</taxon>
        <taxon>Pseudonocardiaceae</taxon>
        <taxon>Lentzea</taxon>
    </lineage>
</organism>
<name>A0A1B2HDY5_9PSEU</name>
<proteinExistence type="predicted"/>
<dbReference type="EMBL" id="CP016793">
    <property type="protein sequence ID" value="ANZ35939.1"/>
    <property type="molecule type" value="Genomic_DNA"/>
</dbReference>
<gene>
    <name evidence="1" type="ORF">BBK82_07445</name>
</gene>
<evidence type="ECO:0000313" key="1">
    <source>
        <dbReference type="EMBL" id="ANZ35939.1"/>
    </source>
</evidence>
<accession>A0A1B2HDY5</accession>
<reference evidence="1 2" key="1">
    <citation type="submission" date="2016-07" db="EMBL/GenBank/DDBJ databases">
        <title>Complete genome sequence of the Lentzea guizhouensis DHS C013.</title>
        <authorList>
            <person name="Cao C."/>
        </authorList>
    </citation>
    <scope>NUCLEOTIDE SEQUENCE [LARGE SCALE GENOMIC DNA]</scope>
    <source>
        <strain evidence="1 2">DHS C013</strain>
    </source>
</reference>
<evidence type="ECO:0000313" key="2">
    <source>
        <dbReference type="Proteomes" id="UP000093053"/>
    </source>
</evidence>
<protein>
    <submittedName>
        <fullName evidence="1">Uncharacterized protein</fullName>
    </submittedName>
</protein>
<dbReference type="Proteomes" id="UP000093053">
    <property type="component" value="Chromosome"/>
</dbReference>
<dbReference type="AlphaFoldDB" id="A0A1B2HDY5"/>